<accession>A0AA96V5V7</accession>
<dbReference type="InterPro" id="IPR007742">
    <property type="entry name" value="NosD_dom"/>
</dbReference>
<feature type="transmembrane region" description="Helical" evidence="2">
    <location>
        <begin position="474"/>
        <end position="499"/>
    </location>
</feature>
<name>A0AA96V5V7_9EURY</name>
<keyword evidence="2" id="KW-0472">Membrane</keyword>
<dbReference type="EMBL" id="CP131061">
    <property type="protein sequence ID" value="WNY26471.1"/>
    <property type="molecule type" value="Genomic_DNA"/>
</dbReference>
<evidence type="ECO:0000313" key="4">
    <source>
        <dbReference type="EMBL" id="WNY26471.1"/>
    </source>
</evidence>
<sequence>MQKAFKYLWTAELLIFCFFCLTGTAFAINSMTETSPGNYTIVLDPNDNDDRIFSDANMSFMFDYGNTSFNINAQSSAPDLNLTLNLIGGFSPALQDALVISTMNMNVTNVTLNGNGHNIEDGRIYFQSGNFGDIVISNVNLSTSGSGNLIEFEGSMESETTTIQNSKLTNGSIHFNSSMSKNAVFSGLNITNGSLDLSTNPFSELSVHNNVISNPSSYVLILPLANPDNSSYIYNNKFISDSDYIGGSSSLPNVYFNKMPSSGTSIVGGPYIAGNYWSDSHGTGISDLMDATPTGYSESRYSANPSLEFIDYYPLTKYAAGGNSPIILRDTNESNESNNTNESNQTNQTNGTPSSPSPSGNSVSNTFRHLKNNNTSTEEVISDYIIPASVVIGSVMSAILMIFLSLLDTFFDVTSQKVRETAKHKKLTFEFNPPKWSEIFSARSALMVLMFFIGILVVDTLLGDTVDAAMNGGLLSFLTAIIPPIFVASLINIGGGLLLDELMDFVLEKLGKFTREKSGILDYIETNRHVNIAVFFVTIAVAVALISFFIFFMEWTLI</sequence>
<evidence type="ECO:0000256" key="2">
    <source>
        <dbReference type="SAM" id="Phobius"/>
    </source>
</evidence>
<keyword evidence="5" id="KW-1185">Reference proteome</keyword>
<dbReference type="AlphaFoldDB" id="A0AA96V5V7"/>
<proteinExistence type="predicted"/>
<organism evidence="4 5">
    <name type="scientific">Methanolapillus ohkumae</name>
    <dbReference type="NCBI Taxonomy" id="3028298"/>
    <lineage>
        <taxon>Archaea</taxon>
        <taxon>Methanobacteriati</taxon>
        <taxon>Methanobacteriota</taxon>
        <taxon>Stenosarchaea group</taxon>
        <taxon>Methanomicrobia</taxon>
        <taxon>Methanosarcinales</taxon>
        <taxon>Methanosarcinaceae</taxon>
        <taxon>Methanolapillus</taxon>
    </lineage>
</organism>
<feature type="transmembrane region" description="Helical" evidence="2">
    <location>
        <begin position="384"/>
        <end position="407"/>
    </location>
</feature>
<keyword evidence="2" id="KW-0812">Transmembrane</keyword>
<feature type="domain" description="Periplasmic copper-binding protein NosD beta helix" evidence="3">
    <location>
        <begin position="106"/>
        <end position="282"/>
    </location>
</feature>
<keyword evidence="2" id="KW-1133">Transmembrane helix</keyword>
<gene>
    <name evidence="4" type="ORF">MsAm2_02330</name>
</gene>
<protein>
    <recommendedName>
        <fullName evidence="3">Periplasmic copper-binding protein NosD beta helix domain-containing protein</fullName>
    </recommendedName>
</protein>
<dbReference type="Proteomes" id="UP001304970">
    <property type="component" value="Chromosome"/>
</dbReference>
<evidence type="ECO:0000256" key="1">
    <source>
        <dbReference type="SAM" id="MobiDB-lite"/>
    </source>
</evidence>
<feature type="transmembrane region" description="Helical" evidence="2">
    <location>
        <begin position="532"/>
        <end position="553"/>
    </location>
</feature>
<feature type="compositionally biased region" description="Low complexity" evidence="1">
    <location>
        <begin position="334"/>
        <end position="366"/>
    </location>
</feature>
<feature type="region of interest" description="Disordered" evidence="1">
    <location>
        <begin position="326"/>
        <end position="369"/>
    </location>
</feature>
<dbReference type="Pfam" id="PF05048">
    <property type="entry name" value="NosD"/>
    <property type="match status" value="1"/>
</dbReference>
<evidence type="ECO:0000259" key="3">
    <source>
        <dbReference type="Pfam" id="PF05048"/>
    </source>
</evidence>
<reference evidence="4 5" key="1">
    <citation type="submission" date="2023-07" db="EMBL/GenBank/DDBJ databases">
        <title>Closed genome sequence of Methanosarcinaceae archaeon Am2.</title>
        <authorList>
            <person name="Poehlein A."/>
            <person name="Protasov E."/>
            <person name="Platt K."/>
            <person name="Reeh H."/>
            <person name="Daniel R."/>
            <person name="Brune A."/>
        </authorList>
    </citation>
    <scope>NUCLEOTIDE SEQUENCE [LARGE SCALE GENOMIC DNA]</scope>
    <source>
        <strain evidence="4 5">Am2</strain>
    </source>
</reference>
<evidence type="ECO:0000313" key="5">
    <source>
        <dbReference type="Proteomes" id="UP001304970"/>
    </source>
</evidence>
<feature type="transmembrane region" description="Helical" evidence="2">
    <location>
        <begin position="445"/>
        <end position="462"/>
    </location>
</feature>